<accession>A0A9D1LZQ1</accession>
<gene>
    <name evidence="2" type="ORF">IAD22_07675</name>
</gene>
<reference evidence="2" key="1">
    <citation type="submission" date="2020-10" db="EMBL/GenBank/DDBJ databases">
        <authorList>
            <person name="Gilroy R."/>
        </authorList>
    </citation>
    <scope>NUCLEOTIDE SEQUENCE</scope>
    <source>
        <strain evidence="2">ChiGjej1B1-1684</strain>
    </source>
</reference>
<dbReference type="Proteomes" id="UP000824118">
    <property type="component" value="Unassembled WGS sequence"/>
</dbReference>
<dbReference type="AlphaFoldDB" id="A0A9D1LZQ1"/>
<evidence type="ECO:0000256" key="1">
    <source>
        <dbReference type="SAM" id="SignalP"/>
    </source>
</evidence>
<protein>
    <submittedName>
        <fullName evidence="2">Uncharacterized protein</fullName>
    </submittedName>
</protein>
<dbReference type="EMBL" id="DVNG01000114">
    <property type="protein sequence ID" value="HIU50876.1"/>
    <property type="molecule type" value="Genomic_DNA"/>
</dbReference>
<evidence type="ECO:0000313" key="3">
    <source>
        <dbReference type="Proteomes" id="UP000824118"/>
    </source>
</evidence>
<feature type="signal peptide" evidence="1">
    <location>
        <begin position="1"/>
        <end position="26"/>
    </location>
</feature>
<sequence>MTGRFKKFVSIIISLMVVCSAFGLYASADANAVYEYRFALSPSTSFRLTDPAPKLNNSPVYVELDGGSAEFAVWGTNVSSDTSHGFYCTVNKLSLYEGESGNINQTVYSNRFIYAMLGVRNTGGYTRSIYGHWMPDAY</sequence>
<evidence type="ECO:0000313" key="2">
    <source>
        <dbReference type="EMBL" id="HIU50876.1"/>
    </source>
</evidence>
<organism evidence="2 3">
    <name type="scientific">Candidatus Limousia pullorum</name>
    <dbReference type="NCBI Taxonomy" id="2840860"/>
    <lineage>
        <taxon>Bacteria</taxon>
        <taxon>Bacillati</taxon>
        <taxon>Bacillota</taxon>
        <taxon>Clostridia</taxon>
        <taxon>Eubacteriales</taxon>
        <taxon>Oscillospiraceae</taxon>
        <taxon>Oscillospiraceae incertae sedis</taxon>
        <taxon>Candidatus Limousia</taxon>
    </lineage>
</organism>
<proteinExistence type="predicted"/>
<reference evidence="2" key="2">
    <citation type="journal article" date="2021" name="PeerJ">
        <title>Extensive microbial diversity within the chicken gut microbiome revealed by metagenomics and culture.</title>
        <authorList>
            <person name="Gilroy R."/>
            <person name="Ravi A."/>
            <person name="Getino M."/>
            <person name="Pursley I."/>
            <person name="Horton D.L."/>
            <person name="Alikhan N.F."/>
            <person name="Baker D."/>
            <person name="Gharbi K."/>
            <person name="Hall N."/>
            <person name="Watson M."/>
            <person name="Adriaenssens E.M."/>
            <person name="Foster-Nyarko E."/>
            <person name="Jarju S."/>
            <person name="Secka A."/>
            <person name="Antonio M."/>
            <person name="Oren A."/>
            <person name="Chaudhuri R.R."/>
            <person name="La Ragione R."/>
            <person name="Hildebrand F."/>
            <person name="Pallen M.J."/>
        </authorList>
    </citation>
    <scope>NUCLEOTIDE SEQUENCE</scope>
    <source>
        <strain evidence="2">ChiGjej1B1-1684</strain>
    </source>
</reference>
<keyword evidence="1" id="KW-0732">Signal</keyword>
<name>A0A9D1LZQ1_9FIRM</name>
<comment type="caution">
    <text evidence="2">The sequence shown here is derived from an EMBL/GenBank/DDBJ whole genome shotgun (WGS) entry which is preliminary data.</text>
</comment>
<feature type="chain" id="PRO_5038911372" evidence="1">
    <location>
        <begin position="27"/>
        <end position="138"/>
    </location>
</feature>